<organism evidence="1 2">
    <name type="scientific">Ameca splendens</name>
    <dbReference type="NCBI Taxonomy" id="208324"/>
    <lineage>
        <taxon>Eukaryota</taxon>
        <taxon>Metazoa</taxon>
        <taxon>Chordata</taxon>
        <taxon>Craniata</taxon>
        <taxon>Vertebrata</taxon>
        <taxon>Euteleostomi</taxon>
        <taxon>Actinopterygii</taxon>
        <taxon>Neopterygii</taxon>
        <taxon>Teleostei</taxon>
        <taxon>Neoteleostei</taxon>
        <taxon>Acanthomorphata</taxon>
        <taxon>Ovalentaria</taxon>
        <taxon>Atherinomorphae</taxon>
        <taxon>Cyprinodontiformes</taxon>
        <taxon>Goodeidae</taxon>
        <taxon>Ameca</taxon>
    </lineage>
</organism>
<evidence type="ECO:0000313" key="1">
    <source>
        <dbReference type="EMBL" id="MEQ2291723.1"/>
    </source>
</evidence>
<keyword evidence="2" id="KW-1185">Reference proteome</keyword>
<gene>
    <name evidence="1" type="ORF">AMECASPLE_015865</name>
</gene>
<sequence>MRIMSILSPNEMMTPRSGIIGTETSDCFPLPGLNVHTDCYFVSENQKRVCTVHRGLSTLQRGEQMVPAA</sequence>
<reference evidence="1 2" key="1">
    <citation type="submission" date="2021-06" db="EMBL/GenBank/DDBJ databases">
        <authorList>
            <person name="Palmer J.M."/>
        </authorList>
    </citation>
    <scope>NUCLEOTIDE SEQUENCE [LARGE SCALE GENOMIC DNA]</scope>
    <source>
        <strain evidence="1 2">AS_MEX2019</strain>
        <tissue evidence="1">Muscle</tissue>
    </source>
</reference>
<accession>A0ABV0YDZ3</accession>
<protein>
    <submittedName>
        <fullName evidence="1">Uncharacterized protein</fullName>
    </submittedName>
</protein>
<dbReference type="Proteomes" id="UP001469553">
    <property type="component" value="Unassembled WGS sequence"/>
</dbReference>
<comment type="caution">
    <text evidence="1">The sequence shown here is derived from an EMBL/GenBank/DDBJ whole genome shotgun (WGS) entry which is preliminary data.</text>
</comment>
<name>A0ABV0YDZ3_9TELE</name>
<proteinExistence type="predicted"/>
<dbReference type="EMBL" id="JAHRIP010029350">
    <property type="protein sequence ID" value="MEQ2291723.1"/>
    <property type="molecule type" value="Genomic_DNA"/>
</dbReference>
<evidence type="ECO:0000313" key="2">
    <source>
        <dbReference type="Proteomes" id="UP001469553"/>
    </source>
</evidence>